<protein>
    <submittedName>
        <fullName evidence="1">Uncharacterized protein</fullName>
    </submittedName>
</protein>
<sequence length="88" mass="10500">MCDMDHVLKDIYTSDTILIQDEEMMLEQVHIRYFDFMDHIHERMIDGKVTLTDEEIEDLEDCVNEFAFEYGFIQFKRGIHLATAIEHA</sequence>
<reference evidence="1 2" key="1">
    <citation type="journal article" date="2018" name="BMC Genomics">
        <title>Whole genome sequencing and function prediction of 133 gut anaerobes isolated from chicken caecum in pure cultures.</title>
        <authorList>
            <person name="Medvecky M."/>
            <person name="Cejkova D."/>
            <person name="Polansky O."/>
            <person name="Karasova D."/>
            <person name="Kubasova T."/>
            <person name="Cizek A."/>
            <person name="Rychlik I."/>
        </authorList>
    </citation>
    <scope>NUCLEOTIDE SEQUENCE [LARGE SCALE GENOMIC DNA]</scope>
    <source>
        <strain evidence="1 2">An13</strain>
    </source>
</reference>
<dbReference type="EMBL" id="NFLJ01000001">
    <property type="protein sequence ID" value="OUQ36609.1"/>
    <property type="molecule type" value="Genomic_DNA"/>
</dbReference>
<evidence type="ECO:0000313" key="1">
    <source>
        <dbReference type="EMBL" id="OUQ36609.1"/>
    </source>
</evidence>
<name>A0A1Y4T336_9FIRM</name>
<organism evidence="1 2">
    <name type="scientific">Massilimicrobiota timonensis</name>
    <dbReference type="NCBI Taxonomy" id="1776392"/>
    <lineage>
        <taxon>Bacteria</taxon>
        <taxon>Bacillati</taxon>
        <taxon>Bacillota</taxon>
        <taxon>Erysipelotrichia</taxon>
        <taxon>Erysipelotrichales</taxon>
        <taxon>Erysipelotrichaceae</taxon>
        <taxon>Massilimicrobiota</taxon>
    </lineage>
</organism>
<comment type="caution">
    <text evidence="1">The sequence shown here is derived from an EMBL/GenBank/DDBJ whole genome shotgun (WGS) entry which is preliminary data.</text>
</comment>
<dbReference type="RefSeq" id="WP_087356827.1">
    <property type="nucleotide sequence ID" value="NZ_JACJKO010000004.1"/>
</dbReference>
<accession>A0A1Y4T336</accession>
<dbReference type="Proteomes" id="UP000195305">
    <property type="component" value="Unassembled WGS sequence"/>
</dbReference>
<keyword evidence="2" id="KW-1185">Reference proteome</keyword>
<dbReference type="AlphaFoldDB" id="A0A1Y4T336"/>
<evidence type="ECO:0000313" key="2">
    <source>
        <dbReference type="Proteomes" id="UP000195305"/>
    </source>
</evidence>
<proteinExistence type="predicted"/>
<dbReference type="OrthoDB" id="1654877at2"/>
<gene>
    <name evidence="1" type="ORF">B5E75_00270</name>
</gene>